<name>A0A543F9K1_9NOCA</name>
<accession>A0A543F9K1</accession>
<dbReference type="PANTHER" id="PTHR23514:SF13">
    <property type="entry name" value="INNER MEMBRANE PROTEIN YBJJ"/>
    <property type="match status" value="1"/>
</dbReference>
<feature type="transmembrane region" description="Helical" evidence="5">
    <location>
        <begin position="52"/>
        <end position="73"/>
    </location>
</feature>
<keyword evidence="7" id="KW-1185">Reference proteome</keyword>
<proteinExistence type="predicted"/>
<evidence type="ECO:0000313" key="7">
    <source>
        <dbReference type="Proteomes" id="UP000316331"/>
    </source>
</evidence>
<dbReference type="InterPro" id="IPR036259">
    <property type="entry name" value="MFS_trans_sf"/>
</dbReference>
<feature type="transmembrane region" description="Helical" evidence="5">
    <location>
        <begin position="151"/>
        <end position="168"/>
    </location>
</feature>
<dbReference type="RefSeq" id="WP_141808775.1">
    <property type="nucleotide sequence ID" value="NZ_VFPG01000001.1"/>
</dbReference>
<dbReference type="OrthoDB" id="151222at2"/>
<feature type="transmembrane region" description="Helical" evidence="5">
    <location>
        <begin position="85"/>
        <end position="104"/>
    </location>
</feature>
<dbReference type="Gene3D" id="1.20.1250.20">
    <property type="entry name" value="MFS general substrate transporter like domains"/>
    <property type="match status" value="2"/>
</dbReference>
<dbReference type="Proteomes" id="UP000316331">
    <property type="component" value="Unassembled WGS sequence"/>
</dbReference>
<comment type="subcellular location">
    <subcellularLocation>
        <location evidence="1">Membrane</location>
        <topology evidence="1">Multi-pass membrane protein</topology>
    </subcellularLocation>
</comment>
<evidence type="ECO:0000256" key="3">
    <source>
        <dbReference type="ARBA" id="ARBA00022989"/>
    </source>
</evidence>
<dbReference type="AlphaFoldDB" id="A0A543F9K1"/>
<dbReference type="PANTHER" id="PTHR23514">
    <property type="entry name" value="BYPASS OF STOP CODON PROTEIN 6"/>
    <property type="match status" value="1"/>
</dbReference>
<evidence type="ECO:0000256" key="1">
    <source>
        <dbReference type="ARBA" id="ARBA00004141"/>
    </source>
</evidence>
<evidence type="ECO:0000256" key="2">
    <source>
        <dbReference type="ARBA" id="ARBA00022692"/>
    </source>
</evidence>
<evidence type="ECO:0000313" key="6">
    <source>
        <dbReference type="EMBL" id="TQM30502.1"/>
    </source>
</evidence>
<feature type="transmembrane region" description="Helical" evidence="5">
    <location>
        <begin position="288"/>
        <end position="307"/>
    </location>
</feature>
<feature type="transmembrane region" description="Helical" evidence="5">
    <location>
        <begin position="110"/>
        <end position="130"/>
    </location>
</feature>
<reference evidence="6 7" key="1">
    <citation type="submission" date="2019-06" db="EMBL/GenBank/DDBJ databases">
        <title>Sequencing the genomes of 1000 actinobacteria strains.</title>
        <authorList>
            <person name="Klenk H.-P."/>
        </authorList>
    </citation>
    <scope>NUCLEOTIDE SEQUENCE [LARGE SCALE GENOMIC DNA]</scope>
    <source>
        <strain evidence="6 7">DSM 103495</strain>
    </source>
</reference>
<sequence>MTRTIAPASERARDLPDAVVRSRGLLTGYFAGLGVVMAVWGTRIPAIQESAGLDTGGLAAVLLAAAVGMVAGLQVGGRLAEPTRLPQLLTSGAIGLAVSLALLGACRTPIALAAAALLFGVAHGVLDVAANGAAVRCQQAYGRPIMSGLHAAYSLGALGGAVLAAVTAHDSHTYVFGVTAGVTIVATVAAAPATRCIGSQAADPRPMETVAPERLSELSRSRLWLLGLLAAACLLGEGAAADWSAVHLSGLHASPAISAAAYAGYSAAMAAGRLVGDRLIARFGAPKVVRAGAFLASIGLAAGLAVTDVPFALVGWAAFGLGLSVTIPSLFSAAGAGGPRAVATVAVAGYLGLLAGPALIGALATATTLPIALMLPALLAAGVAVLSHRALENRW</sequence>
<evidence type="ECO:0000256" key="5">
    <source>
        <dbReference type="SAM" id="Phobius"/>
    </source>
</evidence>
<keyword evidence="2 5" id="KW-0812">Transmembrane</keyword>
<gene>
    <name evidence="6" type="ORF">FB390_2130</name>
</gene>
<keyword evidence="4 5" id="KW-0472">Membrane</keyword>
<feature type="transmembrane region" description="Helical" evidence="5">
    <location>
        <begin position="371"/>
        <end position="391"/>
    </location>
</feature>
<keyword evidence="3 5" id="KW-1133">Transmembrane helix</keyword>
<dbReference type="EMBL" id="VFPG01000001">
    <property type="protein sequence ID" value="TQM30502.1"/>
    <property type="molecule type" value="Genomic_DNA"/>
</dbReference>
<feature type="transmembrane region" description="Helical" evidence="5">
    <location>
        <begin position="253"/>
        <end position="276"/>
    </location>
</feature>
<feature type="transmembrane region" description="Helical" evidence="5">
    <location>
        <begin position="174"/>
        <end position="197"/>
    </location>
</feature>
<organism evidence="6 7">
    <name type="scientific">Nocardia bhagyanarayanae</name>
    <dbReference type="NCBI Taxonomy" id="1215925"/>
    <lineage>
        <taxon>Bacteria</taxon>
        <taxon>Bacillati</taxon>
        <taxon>Actinomycetota</taxon>
        <taxon>Actinomycetes</taxon>
        <taxon>Mycobacteriales</taxon>
        <taxon>Nocardiaceae</taxon>
        <taxon>Nocardia</taxon>
    </lineage>
</organism>
<feature type="transmembrane region" description="Helical" evidence="5">
    <location>
        <begin position="20"/>
        <end position="40"/>
    </location>
</feature>
<protein>
    <recommendedName>
        <fullName evidence="8">Fucose permease</fullName>
    </recommendedName>
</protein>
<evidence type="ECO:0008006" key="8">
    <source>
        <dbReference type="Google" id="ProtNLM"/>
    </source>
</evidence>
<feature type="transmembrane region" description="Helical" evidence="5">
    <location>
        <begin position="223"/>
        <end position="241"/>
    </location>
</feature>
<comment type="caution">
    <text evidence="6">The sequence shown here is derived from an EMBL/GenBank/DDBJ whole genome shotgun (WGS) entry which is preliminary data.</text>
</comment>
<dbReference type="InterPro" id="IPR051788">
    <property type="entry name" value="MFS_Transporter"/>
</dbReference>
<dbReference type="GO" id="GO:0016020">
    <property type="term" value="C:membrane"/>
    <property type="evidence" value="ECO:0007669"/>
    <property type="project" value="UniProtKB-SubCell"/>
</dbReference>
<dbReference type="CDD" id="cd17393">
    <property type="entry name" value="MFS_MosC_like"/>
    <property type="match status" value="1"/>
</dbReference>
<feature type="transmembrane region" description="Helical" evidence="5">
    <location>
        <begin position="313"/>
        <end position="334"/>
    </location>
</feature>
<dbReference type="SUPFAM" id="SSF103473">
    <property type="entry name" value="MFS general substrate transporter"/>
    <property type="match status" value="1"/>
</dbReference>
<evidence type="ECO:0000256" key="4">
    <source>
        <dbReference type="ARBA" id="ARBA00023136"/>
    </source>
</evidence>
<feature type="transmembrane region" description="Helical" evidence="5">
    <location>
        <begin position="341"/>
        <end position="365"/>
    </location>
</feature>